<protein>
    <submittedName>
        <fullName evidence="2">Uncharacterized protein</fullName>
    </submittedName>
</protein>
<proteinExistence type="predicted"/>
<sequence length="195" mass="22543">MKLSKCIRIFLFLFLLSFAKGFEPFPRLPVNGPCEGIRQGDCDPDVCLGEENSCEARYSRFWDASINGDREKKSCQCAEESICHIIGMHSFSGCRSYMSLSTQGQKFIREWSLSPAERIKRRQYLTNVSINRTTPPFLIDKIRHSQLQNGNTRFCCKTSKKRRRYIAAAQLNKSPQQTTTVSFCFYTVIFFLFNL</sequence>
<organism evidence="1 2">
    <name type="scientific">Panagrolaimus sp. PS1159</name>
    <dbReference type="NCBI Taxonomy" id="55785"/>
    <lineage>
        <taxon>Eukaryota</taxon>
        <taxon>Metazoa</taxon>
        <taxon>Ecdysozoa</taxon>
        <taxon>Nematoda</taxon>
        <taxon>Chromadorea</taxon>
        <taxon>Rhabditida</taxon>
        <taxon>Tylenchina</taxon>
        <taxon>Panagrolaimomorpha</taxon>
        <taxon>Panagrolaimoidea</taxon>
        <taxon>Panagrolaimidae</taxon>
        <taxon>Panagrolaimus</taxon>
    </lineage>
</organism>
<dbReference type="WBParaSite" id="PS1159_v2.g12764.t1">
    <property type="protein sequence ID" value="PS1159_v2.g12764.t1"/>
    <property type="gene ID" value="PS1159_v2.g12764"/>
</dbReference>
<evidence type="ECO:0000313" key="1">
    <source>
        <dbReference type="Proteomes" id="UP000887580"/>
    </source>
</evidence>
<dbReference type="Proteomes" id="UP000887580">
    <property type="component" value="Unplaced"/>
</dbReference>
<reference evidence="2" key="1">
    <citation type="submission" date="2022-11" db="UniProtKB">
        <authorList>
            <consortium name="WormBaseParasite"/>
        </authorList>
    </citation>
    <scope>IDENTIFICATION</scope>
</reference>
<accession>A0AC35F0Z3</accession>
<name>A0AC35F0Z3_9BILA</name>
<evidence type="ECO:0000313" key="2">
    <source>
        <dbReference type="WBParaSite" id="PS1159_v2.g12764.t1"/>
    </source>
</evidence>